<accession>A0A1H4KND1</accession>
<keyword evidence="3" id="KW-1185">Reference proteome</keyword>
<sequence>MEIDLSAARETVRQLAERLEALDGRTVDPAPTREGSRQRTEVSRTLQHLAHLGDKASVEIMEVFYDFRGWDRPGGK</sequence>
<feature type="region of interest" description="Disordered" evidence="1">
    <location>
        <begin position="20"/>
        <end position="42"/>
    </location>
</feature>
<dbReference type="RefSeq" id="WP_093460390.1">
    <property type="nucleotide sequence ID" value="NZ_FNST01000002.1"/>
</dbReference>
<organism evidence="2 3">
    <name type="scientific">Streptomyces melanosporofaciens</name>
    <dbReference type="NCBI Taxonomy" id="67327"/>
    <lineage>
        <taxon>Bacteria</taxon>
        <taxon>Bacillati</taxon>
        <taxon>Actinomycetota</taxon>
        <taxon>Actinomycetes</taxon>
        <taxon>Kitasatosporales</taxon>
        <taxon>Streptomycetaceae</taxon>
        <taxon>Streptomyces</taxon>
        <taxon>Streptomyces violaceusniger group</taxon>
    </lineage>
</organism>
<protein>
    <submittedName>
        <fullName evidence="2">Uncharacterized protein</fullName>
    </submittedName>
</protein>
<evidence type="ECO:0000313" key="2">
    <source>
        <dbReference type="EMBL" id="SEB60044.1"/>
    </source>
</evidence>
<dbReference type="AlphaFoldDB" id="A0A1H4KND1"/>
<evidence type="ECO:0000256" key="1">
    <source>
        <dbReference type="SAM" id="MobiDB-lite"/>
    </source>
</evidence>
<dbReference type="Proteomes" id="UP000198609">
    <property type="component" value="Unassembled WGS sequence"/>
</dbReference>
<proteinExistence type="predicted"/>
<evidence type="ECO:0000313" key="3">
    <source>
        <dbReference type="Proteomes" id="UP000198609"/>
    </source>
</evidence>
<gene>
    <name evidence="2" type="ORF">SAMN04490356_0864</name>
</gene>
<reference evidence="3" key="1">
    <citation type="submission" date="2016-10" db="EMBL/GenBank/DDBJ databases">
        <authorList>
            <person name="Varghese N."/>
            <person name="Submissions S."/>
        </authorList>
    </citation>
    <scope>NUCLEOTIDE SEQUENCE [LARGE SCALE GENOMIC DNA]</scope>
    <source>
        <strain evidence="3">DSM 40318</strain>
    </source>
</reference>
<dbReference type="EMBL" id="FNST01000002">
    <property type="protein sequence ID" value="SEB60044.1"/>
    <property type="molecule type" value="Genomic_DNA"/>
</dbReference>
<name>A0A1H4KND1_STRMJ</name>